<dbReference type="EMBL" id="AP023036">
    <property type="protein sequence ID" value="BCD45116.1"/>
    <property type="molecule type" value="Genomic_DNA"/>
</dbReference>
<dbReference type="GeneID" id="56929492"/>
<dbReference type="Proteomes" id="UP000317935">
    <property type="component" value="Chromosome"/>
</dbReference>
<reference evidence="2 3" key="1">
    <citation type="submission" date="2019-06" db="EMBL/GenBank/DDBJ databases">
        <title>Complete genome sequence of Helicobacter suis SNTW101c.</title>
        <authorList>
            <person name="Rimbara E."/>
            <person name="Suzuki M."/>
            <person name="Matsui H."/>
            <person name="Nakamura M."/>
            <person name="Mori S."/>
            <person name="Shibayama K."/>
        </authorList>
    </citation>
    <scope>NUCLEOTIDE SEQUENCE [LARGE SCALE GENOMIC DNA]</scope>
    <source>
        <strain evidence="2 3">SNTW101c</strain>
    </source>
</reference>
<evidence type="ECO:0000313" key="2">
    <source>
        <dbReference type="EMBL" id="BCD70421.1"/>
    </source>
</evidence>
<dbReference type="EMBL" id="AP019774">
    <property type="protein sequence ID" value="BCD70421.1"/>
    <property type="molecule type" value="Genomic_DNA"/>
</dbReference>
<evidence type="ECO:0008006" key="5">
    <source>
        <dbReference type="Google" id="ProtNLM"/>
    </source>
</evidence>
<gene>
    <name evidence="1" type="ORF">NHP190020_01550</name>
    <name evidence="2" type="ORF">SNTW_10660</name>
</gene>
<dbReference type="RefSeq" id="WP_034376404.1">
    <property type="nucleotide sequence ID" value="NZ_AP019774.1"/>
</dbReference>
<sequence length="125" mass="14581">MGPKIRHKDKATKEYVDYIQIADPRAYNSHLLSNLTLGSLIVVIKQNHLQNLIFDFRKHRLNFRDFCHLNKKVDSKLPNYHEVNIVLDLFSSLRNACFHWENLAKQGSKKALPILDFLLARQVVA</sequence>
<dbReference type="Proteomes" id="UP000509742">
    <property type="component" value="Chromosome"/>
</dbReference>
<proteinExistence type="predicted"/>
<accession>A0A6J4CYH3</accession>
<evidence type="ECO:0000313" key="1">
    <source>
        <dbReference type="EMBL" id="BCD45116.1"/>
    </source>
</evidence>
<evidence type="ECO:0000313" key="3">
    <source>
        <dbReference type="Proteomes" id="UP000317935"/>
    </source>
</evidence>
<dbReference type="AlphaFoldDB" id="A0A6J4CYH3"/>
<keyword evidence="4" id="KW-1185">Reference proteome</keyword>
<protein>
    <recommendedName>
        <fullName evidence="5">CAAX protease</fullName>
    </recommendedName>
</protein>
<organism evidence="2 3">
    <name type="scientific">Helicobacter suis</name>
    <dbReference type="NCBI Taxonomy" id="104628"/>
    <lineage>
        <taxon>Bacteria</taxon>
        <taxon>Pseudomonadati</taxon>
        <taxon>Campylobacterota</taxon>
        <taxon>Epsilonproteobacteria</taxon>
        <taxon>Campylobacterales</taxon>
        <taxon>Helicobacteraceae</taxon>
        <taxon>Helicobacter</taxon>
    </lineage>
</organism>
<name>A0A6J4CYH3_9HELI</name>
<evidence type="ECO:0000313" key="4">
    <source>
        <dbReference type="Proteomes" id="UP000509742"/>
    </source>
</evidence>
<dbReference type="OrthoDB" id="5355820at2"/>
<reference evidence="1 4" key="2">
    <citation type="submission" date="2020-04" db="EMBL/GenBank/DDBJ databases">
        <title>Genomic analysis of gastric non-Helicobacter pylori Helicobacters isolated in Japan.</title>
        <authorList>
            <person name="Suzuki M."/>
            <person name="Rimbara E."/>
        </authorList>
    </citation>
    <scope>NUCLEOTIDE SEQUENCE [LARGE SCALE GENOMIC DNA]</scope>
    <source>
        <strain evidence="1 4">NHP19-0020</strain>
    </source>
</reference>